<dbReference type="PROSITE" id="PS50109">
    <property type="entry name" value="HIS_KIN"/>
    <property type="match status" value="1"/>
</dbReference>
<dbReference type="SUPFAM" id="SSF103190">
    <property type="entry name" value="Sensory domain-like"/>
    <property type="match status" value="1"/>
</dbReference>
<keyword evidence="8" id="KW-0547">Nucleotide-binding</keyword>
<evidence type="ECO:0000259" key="16">
    <source>
        <dbReference type="PROSITE" id="PS50112"/>
    </source>
</evidence>
<dbReference type="EC" id="2.7.13.3" evidence="3"/>
<comment type="caution">
    <text evidence="18">The sequence shown here is derived from an EMBL/GenBank/DDBJ whole genome shotgun (WGS) entry which is preliminary data.</text>
</comment>
<evidence type="ECO:0000256" key="6">
    <source>
        <dbReference type="ARBA" id="ARBA00022679"/>
    </source>
</evidence>
<comment type="catalytic activity">
    <reaction evidence="1">
        <text>ATP + protein L-histidine = ADP + protein N-phospho-L-histidine.</text>
        <dbReference type="EC" id="2.7.13.3"/>
    </reaction>
</comment>
<evidence type="ECO:0000256" key="14">
    <source>
        <dbReference type="SAM" id="Phobius"/>
    </source>
</evidence>
<keyword evidence="11 14" id="KW-1133">Transmembrane helix</keyword>
<evidence type="ECO:0000256" key="12">
    <source>
        <dbReference type="ARBA" id="ARBA00023012"/>
    </source>
</evidence>
<dbReference type="InterPro" id="IPR036890">
    <property type="entry name" value="HATPase_C_sf"/>
</dbReference>
<dbReference type="RefSeq" id="WP_163892218.1">
    <property type="nucleotide sequence ID" value="NZ_JAAFYS010000002.1"/>
</dbReference>
<evidence type="ECO:0000259" key="17">
    <source>
        <dbReference type="PROSITE" id="PS50885"/>
    </source>
</evidence>
<dbReference type="Pfam" id="PF00512">
    <property type="entry name" value="HisKA"/>
    <property type="match status" value="1"/>
</dbReference>
<dbReference type="Gene3D" id="3.30.450.20">
    <property type="entry name" value="PAS domain"/>
    <property type="match status" value="2"/>
</dbReference>
<dbReference type="Gene3D" id="6.10.340.10">
    <property type="match status" value="1"/>
</dbReference>
<evidence type="ECO:0000256" key="2">
    <source>
        <dbReference type="ARBA" id="ARBA00004651"/>
    </source>
</evidence>
<evidence type="ECO:0000256" key="7">
    <source>
        <dbReference type="ARBA" id="ARBA00022692"/>
    </source>
</evidence>
<comment type="subcellular location">
    <subcellularLocation>
        <location evidence="2">Cell membrane</location>
        <topology evidence="2">Multi-pass membrane protein</topology>
    </subcellularLocation>
</comment>
<dbReference type="SUPFAM" id="SSF47384">
    <property type="entry name" value="Homodimeric domain of signal transducing histidine kinase"/>
    <property type="match status" value="1"/>
</dbReference>
<gene>
    <name evidence="18" type="ORF">GZA08_08620</name>
</gene>
<sequence length="766" mass="81488">MPFASHLRDLIDARLWRLRPLPWRALLDRLAALSPASLHSKLAVLVVAASLFSALPVAWVTWSQASAVARDGALRLLEAEATLVADRLETPLTAMMQDAAVLAATPPIRGIIRAGADEAGRDPVDGSSLADWQARLETIFVAMVEQEPTYTQVRYITLADGGRELVRVGRAPPPIKVAPRPVAALGDLGDAPEWRLLAESRGLAPFYTEVTTGPEETEAIRAVQPVADATGAVFGAIVIDGAYESLLAGARAAMAPGHRLLVDAPAAVPDGVAGLPPAAAPAPEGAAVVRVTREVPAGGGAFTVTAIAPIETLLAPARAALRQALVFSAVLVALALVGALLLGFRLTAPLRGLKALVTRSRELGEPVSVPPQATGEIGELARAFRDLTIDLVERTERAQAVLAAAADGILIVDDAGIIRGANPALGRIFGQPAEGLIGQPLGCLLPEDRGADHAAHLAGASFGGTGRRMAGNREVSGLRASGETFPAEVTVSETSIAGRRAFIGLVRDISRRKADQEAQDRLVAELRRAKADLERSNDELESFAYVASHDLKAPLRVIDNASRWLEEDLEAHLNDDTRESMDLLRGRVARMERLLDDLLEHSRIGRVSEPTALVTGAELMEDVRALAPRRDGITLDVSEELSGMILPRTPLRTVLLNLVSNAIKHHDRPEGRISVSAREEGERLVFTVSDDGPGIAPDYREKVFGIFQTLRPRDEVEGSGMGLAIVRKHVTLAGGEITLASNGERGCSFRFTWPKPEPTERGGQAA</sequence>
<reference evidence="18 19" key="1">
    <citation type="submission" date="2020-02" db="EMBL/GenBank/DDBJ databases">
        <title>Pseudoroseicyclus tamarix, sp. nov., isolated from offshore sediment of a Tamarix chinensis forest.</title>
        <authorList>
            <person name="Gai Y."/>
        </authorList>
    </citation>
    <scope>NUCLEOTIDE SEQUENCE [LARGE SCALE GENOMIC DNA]</scope>
    <source>
        <strain evidence="18 19">CLL3-39</strain>
    </source>
</reference>
<dbReference type="SMART" id="SM00387">
    <property type="entry name" value="HATPase_c"/>
    <property type="match status" value="1"/>
</dbReference>
<dbReference type="SUPFAM" id="SSF55785">
    <property type="entry name" value="PYP-like sensor domain (PAS domain)"/>
    <property type="match status" value="1"/>
</dbReference>
<dbReference type="InterPro" id="IPR003661">
    <property type="entry name" value="HisK_dim/P_dom"/>
</dbReference>
<evidence type="ECO:0000256" key="9">
    <source>
        <dbReference type="ARBA" id="ARBA00022777"/>
    </source>
</evidence>
<keyword evidence="6" id="KW-0808">Transferase</keyword>
<dbReference type="Gene3D" id="3.30.565.10">
    <property type="entry name" value="Histidine kinase-like ATPase, C-terminal domain"/>
    <property type="match status" value="1"/>
</dbReference>
<dbReference type="CDD" id="cd00130">
    <property type="entry name" value="PAS"/>
    <property type="match status" value="1"/>
</dbReference>
<dbReference type="InterPro" id="IPR000014">
    <property type="entry name" value="PAS"/>
</dbReference>
<dbReference type="InterPro" id="IPR005467">
    <property type="entry name" value="His_kinase_dom"/>
</dbReference>
<keyword evidence="9" id="KW-0418">Kinase</keyword>
<dbReference type="AlphaFoldDB" id="A0A6B2JSP9"/>
<dbReference type="GO" id="GO:0005886">
    <property type="term" value="C:plasma membrane"/>
    <property type="evidence" value="ECO:0007669"/>
    <property type="project" value="UniProtKB-SubCell"/>
</dbReference>
<name>A0A6B2JSP9_9RHOB</name>
<dbReference type="InterPro" id="IPR036097">
    <property type="entry name" value="HisK_dim/P_sf"/>
</dbReference>
<dbReference type="Pfam" id="PF00989">
    <property type="entry name" value="PAS"/>
    <property type="match status" value="1"/>
</dbReference>
<evidence type="ECO:0000256" key="11">
    <source>
        <dbReference type="ARBA" id="ARBA00022989"/>
    </source>
</evidence>
<dbReference type="InterPro" id="IPR003594">
    <property type="entry name" value="HATPase_dom"/>
</dbReference>
<proteinExistence type="predicted"/>
<feature type="domain" description="HAMP" evidence="17">
    <location>
        <begin position="344"/>
        <end position="396"/>
    </location>
</feature>
<feature type="domain" description="Histidine kinase" evidence="15">
    <location>
        <begin position="546"/>
        <end position="757"/>
    </location>
</feature>
<evidence type="ECO:0000256" key="8">
    <source>
        <dbReference type="ARBA" id="ARBA00022741"/>
    </source>
</evidence>
<keyword evidence="7 14" id="KW-0812">Transmembrane</keyword>
<evidence type="ECO:0000256" key="3">
    <source>
        <dbReference type="ARBA" id="ARBA00012438"/>
    </source>
</evidence>
<dbReference type="NCBIfam" id="TIGR00229">
    <property type="entry name" value="sensory_box"/>
    <property type="match status" value="1"/>
</dbReference>
<dbReference type="PROSITE" id="PS50112">
    <property type="entry name" value="PAS"/>
    <property type="match status" value="1"/>
</dbReference>
<evidence type="ECO:0000256" key="4">
    <source>
        <dbReference type="ARBA" id="ARBA00022475"/>
    </source>
</evidence>
<evidence type="ECO:0000313" key="19">
    <source>
        <dbReference type="Proteomes" id="UP000474757"/>
    </source>
</evidence>
<dbReference type="InterPro" id="IPR035965">
    <property type="entry name" value="PAS-like_dom_sf"/>
</dbReference>
<dbReference type="InterPro" id="IPR003660">
    <property type="entry name" value="HAMP_dom"/>
</dbReference>
<dbReference type="CDD" id="cd00082">
    <property type="entry name" value="HisKA"/>
    <property type="match status" value="1"/>
</dbReference>
<evidence type="ECO:0000259" key="15">
    <source>
        <dbReference type="PROSITE" id="PS50109"/>
    </source>
</evidence>
<dbReference type="GO" id="GO:0005524">
    <property type="term" value="F:ATP binding"/>
    <property type="evidence" value="ECO:0007669"/>
    <property type="project" value="UniProtKB-KW"/>
</dbReference>
<dbReference type="GO" id="GO:0000156">
    <property type="term" value="F:phosphorelay response regulator activity"/>
    <property type="evidence" value="ECO:0007669"/>
    <property type="project" value="TreeGrafter"/>
</dbReference>
<dbReference type="EMBL" id="JAAGAB010000002">
    <property type="protein sequence ID" value="NDV01030.1"/>
    <property type="molecule type" value="Genomic_DNA"/>
</dbReference>
<keyword evidence="5" id="KW-0597">Phosphoprotein</keyword>
<dbReference type="GO" id="GO:0007234">
    <property type="term" value="P:osmosensory signaling via phosphorelay pathway"/>
    <property type="evidence" value="ECO:0007669"/>
    <property type="project" value="TreeGrafter"/>
</dbReference>
<dbReference type="GO" id="GO:0030295">
    <property type="term" value="F:protein kinase activator activity"/>
    <property type="evidence" value="ECO:0007669"/>
    <property type="project" value="TreeGrafter"/>
</dbReference>
<dbReference type="PANTHER" id="PTHR42878:SF15">
    <property type="entry name" value="BACTERIOPHYTOCHROME"/>
    <property type="match status" value="1"/>
</dbReference>
<protein>
    <recommendedName>
        <fullName evidence="3">histidine kinase</fullName>
        <ecNumber evidence="3">2.7.13.3</ecNumber>
    </recommendedName>
</protein>
<keyword evidence="10" id="KW-0067">ATP-binding</keyword>
<evidence type="ECO:0000256" key="13">
    <source>
        <dbReference type="ARBA" id="ARBA00023136"/>
    </source>
</evidence>
<dbReference type="PROSITE" id="PS50885">
    <property type="entry name" value="HAMP"/>
    <property type="match status" value="1"/>
</dbReference>
<dbReference type="InterPro" id="IPR013767">
    <property type="entry name" value="PAS_fold"/>
</dbReference>
<dbReference type="SMART" id="SM00388">
    <property type="entry name" value="HisKA"/>
    <property type="match status" value="1"/>
</dbReference>
<dbReference type="PRINTS" id="PR00344">
    <property type="entry name" value="BCTRLSENSOR"/>
</dbReference>
<keyword evidence="4" id="KW-1003">Cell membrane</keyword>
<dbReference type="InterPro" id="IPR004358">
    <property type="entry name" value="Sig_transdc_His_kin-like_C"/>
</dbReference>
<evidence type="ECO:0000256" key="1">
    <source>
        <dbReference type="ARBA" id="ARBA00000085"/>
    </source>
</evidence>
<dbReference type="Gene3D" id="1.10.287.130">
    <property type="match status" value="1"/>
</dbReference>
<feature type="transmembrane region" description="Helical" evidence="14">
    <location>
        <begin position="324"/>
        <end position="344"/>
    </location>
</feature>
<dbReference type="SUPFAM" id="SSF55874">
    <property type="entry name" value="ATPase domain of HSP90 chaperone/DNA topoisomerase II/histidine kinase"/>
    <property type="match status" value="1"/>
</dbReference>
<keyword evidence="12" id="KW-0902">Two-component regulatory system</keyword>
<dbReference type="PANTHER" id="PTHR42878">
    <property type="entry name" value="TWO-COMPONENT HISTIDINE KINASE"/>
    <property type="match status" value="1"/>
</dbReference>
<dbReference type="GO" id="GO:0000155">
    <property type="term" value="F:phosphorelay sensor kinase activity"/>
    <property type="evidence" value="ECO:0007669"/>
    <property type="project" value="InterPro"/>
</dbReference>
<dbReference type="SMART" id="SM00091">
    <property type="entry name" value="PAS"/>
    <property type="match status" value="1"/>
</dbReference>
<dbReference type="InterPro" id="IPR050351">
    <property type="entry name" value="BphY/WalK/GraS-like"/>
</dbReference>
<accession>A0A6B2JSP9</accession>
<evidence type="ECO:0000256" key="10">
    <source>
        <dbReference type="ARBA" id="ARBA00022840"/>
    </source>
</evidence>
<dbReference type="Pfam" id="PF02518">
    <property type="entry name" value="HATPase_c"/>
    <property type="match status" value="1"/>
</dbReference>
<evidence type="ECO:0000313" key="18">
    <source>
        <dbReference type="EMBL" id="NDV01030.1"/>
    </source>
</evidence>
<evidence type="ECO:0000256" key="5">
    <source>
        <dbReference type="ARBA" id="ARBA00022553"/>
    </source>
</evidence>
<dbReference type="InterPro" id="IPR029151">
    <property type="entry name" value="Sensor-like_sf"/>
</dbReference>
<dbReference type="GO" id="GO:0006355">
    <property type="term" value="P:regulation of DNA-templated transcription"/>
    <property type="evidence" value="ECO:0007669"/>
    <property type="project" value="InterPro"/>
</dbReference>
<keyword evidence="19" id="KW-1185">Reference proteome</keyword>
<dbReference type="Proteomes" id="UP000474757">
    <property type="component" value="Unassembled WGS sequence"/>
</dbReference>
<keyword evidence="13 14" id="KW-0472">Membrane</keyword>
<organism evidence="18 19">
    <name type="scientific">Pseudoroseicyclus tamaricis</name>
    <dbReference type="NCBI Taxonomy" id="2705421"/>
    <lineage>
        <taxon>Bacteria</taxon>
        <taxon>Pseudomonadati</taxon>
        <taxon>Pseudomonadota</taxon>
        <taxon>Alphaproteobacteria</taxon>
        <taxon>Rhodobacterales</taxon>
        <taxon>Paracoccaceae</taxon>
        <taxon>Pseudoroseicyclus</taxon>
    </lineage>
</organism>
<feature type="domain" description="PAS" evidence="16">
    <location>
        <begin position="394"/>
        <end position="449"/>
    </location>
</feature>